<protein>
    <submittedName>
        <fullName evidence="1">Uncharacterized protein</fullName>
    </submittedName>
</protein>
<evidence type="ECO:0000313" key="2">
    <source>
        <dbReference type="Proteomes" id="UP000283513"/>
    </source>
</evidence>
<comment type="caution">
    <text evidence="1">The sequence shown here is derived from an EMBL/GenBank/DDBJ whole genome shotgun (WGS) entry which is preliminary data.</text>
</comment>
<dbReference type="Proteomes" id="UP000283513">
    <property type="component" value="Unassembled WGS sequence"/>
</dbReference>
<sequence length="91" mass="10493">MEKMKIRISIYFEIKDSEMFGGVGSIGYAERNMDFTVTDKKTCIFKDSAYDYVKKAIANMVESLGVSEACIRTISKEEYKENTENEYDEKS</sequence>
<dbReference type="AlphaFoldDB" id="A0A3R6HC31"/>
<proteinExistence type="predicted"/>
<name>A0A3R6HC31_9FIRM</name>
<accession>A0A3R6HC31</accession>
<dbReference type="RefSeq" id="WP_118599086.1">
    <property type="nucleotide sequence ID" value="NZ_QSHO01000020.1"/>
</dbReference>
<organism evidence="1 2">
    <name type="scientific">Roseburia intestinalis</name>
    <dbReference type="NCBI Taxonomy" id="166486"/>
    <lineage>
        <taxon>Bacteria</taxon>
        <taxon>Bacillati</taxon>
        <taxon>Bacillota</taxon>
        <taxon>Clostridia</taxon>
        <taxon>Lachnospirales</taxon>
        <taxon>Lachnospiraceae</taxon>
        <taxon>Roseburia</taxon>
    </lineage>
</organism>
<evidence type="ECO:0000313" key="1">
    <source>
        <dbReference type="EMBL" id="RHC13512.1"/>
    </source>
</evidence>
<dbReference type="EMBL" id="QSHO01000020">
    <property type="protein sequence ID" value="RHC13512.1"/>
    <property type="molecule type" value="Genomic_DNA"/>
</dbReference>
<gene>
    <name evidence="1" type="ORF">DW856_17100</name>
</gene>
<reference evidence="1 2" key="1">
    <citation type="submission" date="2018-08" db="EMBL/GenBank/DDBJ databases">
        <title>A genome reference for cultivated species of the human gut microbiota.</title>
        <authorList>
            <person name="Zou Y."/>
            <person name="Xue W."/>
            <person name="Luo G."/>
        </authorList>
    </citation>
    <scope>NUCLEOTIDE SEQUENCE [LARGE SCALE GENOMIC DNA]</scope>
    <source>
        <strain evidence="1 2">AM37-1AC</strain>
    </source>
</reference>